<gene>
    <name evidence="2" type="ORF">OVN521_LOCUS38517</name>
</gene>
<proteinExistence type="predicted"/>
<feature type="non-terminal residue" evidence="2">
    <location>
        <position position="243"/>
    </location>
</feature>
<feature type="compositionally biased region" description="Low complexity" evidence="1">
    <location>
        <begin position="20"/>
        <end position="44"/>
    </location>
</feature>
<dbReference type="Proteomes" id="UP000663866">
    <property type="component" value="Unassembled WGS sequence"/>
</dbReference>
<dbReference type="EMBL" id="CAJOBG010047816">
    <property type="protein sequence ID" value="CAF4462209.1"/>
    <property type="molecule type" value="Genomic_DNA"/>
</dbReference>
<evidence type="ECO:0000313" key="2">
    <source>
        <dbReference type="EMBL" id="CAF4462209.1"/>
    </source>
</evidence>
<reference evidence="2" key="1">
    <citation type="submission" date="2021-02" db="EMBL/GenBank/DDBJ databases">
        <authorList>
            <person name="Nowell W R."/>
        </authorList>
    </citation>
    <scope>NUCLEOTIDE SEQUENCE</scope>
</reference>
<protein>
    <submittedName>
        <fullName evidence="2">Uncharacterized protein</fullName>
    </submittedName>
</protein>
<organism evidence="2 3">
    <name type="scientific">Rotaria magnacalcarata</name>
    <dbReference type="NCBI Taxonomy" id="392030"/>
    <lineage>
        <taxon>Eukaryota</taxon>
        <taxon>Metazoa</taxon>
        <taxon>Spiralia</taxon>
        <taxon>Gnathifera</taxon>
        <taxon>Rotifera</taxon>
        <taxon>Eurotatoria</taxon>
        <taxon>Bdelloidea</taxon>
        <taxon>Philodinida</taxon>
        <taxon>Philodinidae</taxon>
        <taxon>Rotaria</taxon>
    </lineage>
</organism>
<feature type="compositionally biased region" description="Polar residues" evidence="1">
    <location>
        <begin position="1"/>
        <end position="13"/>
    </location>
</feature>
<keyword evidence="3" id="KW-1185">Reference proteome</keyword>
<feature type="compositionally biased region" description="Basic and acidic residues" evidence="1">
    <location>
        <begin position="194"/>
        <end position="216"/>
    </location>
</feature>
<dbReference type="AlphaFoldDB" id="A0A820T930"/>
<evidence type="ECO:0000256" key="1">
    <source>
        <dbReference type="SAM" id="MobiDB-lite"/>
    </source>
</evidence>
<feature type="region of interest" description="Disordered" evidence="1">
    <location>
        <begin position="1"/>
        <end position="216"/>
    </location>
</feature>
<evidence type="ECO:0000313" key="3">
    <source>
        <dbReference type="Proteomes" id="UP000663866"/>
    </source>
</evidence>
<feature type="compositionally biased region" description="Polar residues" evidence="1">
    <location>
        <begin position="68"/>
        <end position="88"/>
    </location>
</feature>
<name>A0A820T930_9BILA</name>
<sequence>QIIYSNGSLSIPSNKREDSFSSSTTSSISSEKQIKSLSPQVSKSPSPPSAPSAHESIKSHSPLPAQQRIKSPPSSLVQERVKTLSQEQGFIPIHDPKHAQLSSTHNEYDEDFSEHSRSPRHSPTKIDNNDFPSESIQEDIEDKPSAHESNQSSKSSAEEQSEILVLVKKSSNTTPKQPDEKTSDSKLPLNPPKIETDDTSHDVSEDDEGNKRVEQDNKIDKLTDILVRTFIDEAIDQGQEIGS</sequence>
<comment type="caution">
    <text evidence="2">The sequence shown here is derived from an EMBL/GenBank/DDBJ whole genome shotgun (WGS) entry which is preliminary data.</text>
</comment>
<accession>A0A820T930</accession>
<feature type="non-terminal residue" evidence="2">
    <location>
        <position position="1"/>
    </location>
</feature>